<feature type="compositionally biased region" description="Pro residues" evidence="1">
    <location>
        <begin position="1"/>
        <end position="10"/>
    </location>
</feature>
<evidence type="ECO:0000256" key="1">
    <source>
        <dbReference type="SAM" id="MobiDB-lite"/>
    </source>
</evidence>
<proteinExistence type="predicted"/>
<evidence type="ECO:0000313" key="2">
    <source>
        <dbReference type="EMBL" id="RVE76466.1"/>
    </source>
</evidence>
<protein>
    <submittedName>
        <fullName evidence="2">Uncharacterized protein</fullName>
    </submittedName>
</protein>
<gene>
    <name evidence="2" type="ORF">OJAV_G00007900</name>
</gene>
<accession>A0A3S2UR24</accession>
<reference evidence="2 3" key="2">
    <citation type="submission" date="2019-01" db="EMBL/GenBank/DDBJ databases">
        <title>A chromosome length genome reference of the Java medaka (oryzias javanicus).</title>
        <authorList>
            <person name="Herpin A."/>
            <person name="Takehana Y."/>
            <person name="Naruse K."/>
            <person name="Ansai S."/>
            <person name="Kawaguchi M."/>
        </authorList>
    </citation>
    <scope>NUCLEOTIDE SEQUENCE [LARGE SCALE GENOMIC DNA]</scope>
    <source>
        <strain evidence="2">RS831</strain>
        <tissue evidence="2">Whole body</tissue>
    </source>
</reference>
<dbReference type="OrthoDB" id="416553at2759"/>
<dbReference type="EMBL" id="CM012437">
    <property type="protein sequence ID" value="RVE76466.1"/>
    <property type="molecule type" value="Genomic_DNA"/>
</dbReference>
<feature type="region of interest" description="Disordered" evidence="1">
    <location>
        <begin position="1"/>
        <end position="134"/>
    </location>
</feature>
<organism evidence="2 3">
    <name type="scientific">Oryzias javanicus</name>
    <name type="common">Javanese ricefish</name>
    <name type="synonym">Aplocheilus javanicus</name>
    <dbReference type="NCBI Taxonomy" id="123683"/>
    <lineage>
        <taxon>Eukaryota</taxon>
        <taxon>Metazoa</taxon>
        <taxon>Chordata</taxon>
        <taxon>Craniata</taxon>
        <taxon>Vertebrata</taxon>
        <taxon>Euteleostomi</taxon>
        <taxon>Actinopterygii</taxon>
        <taxon>Neopterygii</taxon>
        <taxon>Teleostei</taxon>
        <taxon>Neoteleostei</taxon>
        <taxon>Acanthomorphata</taxon>
        <taxon>Ovalentaria</taxon>
        <taxon>Atherinomorphae</taxon>
        <taxon>Beloniformes</taxon>
        <taxon>Adrianichthyidae</taxon>
        <taxon>Oryziinae</taxon>
        <taxon>Oryzias</taxon>
    </lineage>
</organism>
<evidence type="ECO:0000313" key="3">
    <source>
        <dbReference type="Proteomes" id="UP000283210"/>
    </source>
</evidence>
<reference evidence="2 3" key="1">
    <citation type="submission" date="2018-11" db="EMBL/GenBank/DDBJ databases">
        <authorList>
            <person name="Lopez-Roques C."/>
            <person name="Donnadieu C."/>
            <person name="Bouchez O."/>
            <person name="Klopp C."/>
            <person name="Cabau C."/>
            <person name="Zahm M."/>
        </authorList>
    </citation>
    <scope>NUCLEOTIDE SEQUENCE [LARGE SCALE GENOMIC DNA]</scope>
    <source>
        <strain evidence="2">RS831</strain>
        <tissue evidence="2">Whole body</tissue>
    </source>
</reference>
<sequence>MSLSSEPPPSFSESGSRRLESTRVDAAPPSDQHHGKPQQQNATPMFPSKFSGHHGSPQDIKPPQDRRLMSNSRSPQMDTKRTESWSDCVSKGFNCQSRGIDQKPEAPLCRRTTGLSAPRSGSAGLSLQPGLPPNPDLFLASPKSHKEVRVPHLNQTGISQPPDFHAVPAKPPEHPWPPSVGHCPLITNSPSSKRVSNLLLHRTNQNPEEGAAGQQTLTGRVLFHEDSEDPYYVTMFHPGSVYVGEYQHPDHLN</sequence>
<keyword evidence="3" id="KW-1185">Reference proteome</keyword>
<name>A0A3S2UR24_ORYJA</name>
<dbReference type="AlphaFoldDB" id="A0A3S2UR24"/>
<dbReference type="Proteomes" id="UP000283210">
    <property type="component" value="Chromosome 1"/>
</dbReference>